<protein>
    <submittedName>
        <fullName evidence="2">Uncharacterized protein</fullName>
    </submittedName>
</protein>
<evidence type="ECO:0000256" key="1">
    <source>
        <dbReference type="SAM" id="MobiDB-lite"/>
    </source>
</evidence>
<dbReference type="PATRIC" id="fig|1449351.3.peg.4526"/>
<evidence type="ECO:0000313" key="3">
    <source>
        <dbReference type="Proteomes" id="UP000023430"/>
    </source>
</evidence>
<dbReference type="AlphaFoldDB" id="X7F1D6"/>
<dbReference type="STRING" id="1449351.RISW2_21945"/>
<evidence type="ECO:0000313" key="2">
    <source>
        <dbReference type="EMBL" id="ETX26570.1"/>
    </source>
</evidence>
<sequence length="54" mass="5892">MALQPGRDNSAQSWSVDVADLDAETWDLSVKNPNAPEETPLRAPRQKTSNLSLA</sequence>
<name>X7F1D6_9RHOB</name>
<dbReference type="Proteomes" id="UP000023430">
    <property type="component" value="Unassembled WGS sequence"/>
</dbReference>
<keyword evidence="3" id="KW-1185">Reference proteome</keyword>
<accession>X7F1D6</accession>
<proteinExistence type="predicted"/>
<organism evidence="2 3">
    <name type="scientific">Roseivivax isoporae LMG 25204</name>
    <dbReference type="NCBI Taxonomy" id="1449351"/>
    <lineage>
        <taxon>Bacteria</taxon>
        <taxon>Pseudomonadati</taxon>
        <taxon>Pseudomonadota</taxon>
        <taxon>Alphaproteobacteria</taxon>
        <taxon>Rhodobacterales</taxon>
        <taxon>Roseobacteraceae</taxon>
        <taxon>Roseivivax</taxon>
    </lineage>
</organism>
<reference evidence="2 3" key="1">
    <citation type="submission" date="2014-01" db="EMBL/GenBank/DDBJ databases">
        <title>Roseivivax isoporae LMG 25204 Genome Sequencing.</title>
        <authorList>
            <person name="Lai Q."/>
            <person name="Li G."/>
            <person name="Shao Z."/>
        </authorList>
    </citation>
    <scope>NUCLEOTIDE SEQUENCE [LARGE SCALE GENOMIC DNA]</scope>
    <source>
        <strain evidence="2 3">LMG 25204</strain>
    </source>
</reference>
<dbReference type="EMBL" id="JAME01000078">
    <property type="protein sequence ID" value="ETX26570.1"/>
    <property type="molecule type" value="Genomic_DNA"/>
</dbReference>
<gene>
    <name evidence="2" type="ORF">RISW2_21945</name>
</gene>
<comment type="caution">
    <text evidence="2">The sequence shown here is derived from an EMBL/GenBank/DDBJ whole genome shotgun (WGS) entry which is preliminary data.</text>
</comment>
<feature type="region of interest" description="Disordered" evidence="1">
    <location>
        <begin position="30"/>
        <end position="54"/>
    </location>
</feature>